<dbReference type="Proteomes" id="UP001465755">
    <property type="component" value="Unassembled WGS sequence"/>
</dbReference>
<dbReference type="PANTHER" id="PTHR11001:SF2">
    <property type="entry name" value="MITOCHONDRIAL FISSION PROCESS PROTEIN 1"/>
    <property type="match status" value="1"/>
</dbReference>
<comment type="caution">
    <text evidence="5">The sequence shown here is derived from an EMBL/GenBank/DDBJ whole genome shotgun (WGS) entry which is preliminary data.</text>
</comment>
<accession>A0AAW1NVY7</accession>
<dbReference type="AlphaFoldDB" id="A0AAW1NVY7"/>
<evidence type="ECO:0000313" key="5">
    <source>
        <dbReference type="EMBL" id="KAK9796970.1"/>
    </source>
</evidence>
<dbReference type="Pfam" id="PF10558">
    <property type="entry name" value="MTP18"/>
    <property type="match status" value="1"/>
</dbReference>
<proteinExistence type="inferred from homology"/>
<protein>
    <recommendedName>
        <fullName evidence="2">Mitochondrial fission process protein 1</fullName>
    </recommendedName>
    <alternativeName>
        <fullName evidence="3">Mitochondrial 18 kDa protein</fullName>
    </alternativeName>
</protein>
<feature type="compositionally biased region" description="Polar residues" evidence="4">
    <location>
        <begin position="17"/>
        <end position="40"/>
    </location>
</feature>
<name>A0AAW1NVY7_9CHLO</name>
<dbReference type="GO" id="GO:0000266">
    <property type="term" value="P:mitochondrial fission"/>
    <property type="evidence" value="ECO:0007669"/>
    <property type="project" value="TreeGrafter"/>
</dbReference>
<dbReference type="PANTHER" id="PTHR11001">
    <property type="entry name" value="MITOCHONDRIAL FISSION PROCESS PROTEIN 1"/>
    <property type="match status" value="1"/>
</dbReference>
<comment type="similarity">
    <text evidence="1">Belongs to the MTFP1 family.</text>
</comment>
<gene>
    <name evidence="5" type="ORF">WJX73_002036</name>
</gene>
<evidence type="ECO:0000313" key="6">
    <source>
        <dbReference type="Proteomes" id="UP001465755"/>
    </source>
</evidence>
<feature type="region of interest" description="Disordered" evidence="4">
    <location>
        <begin position="1"/>
        <end position="50"/>
    </location>
</feature>
<dbReference type="EMBL" id="JALJOQ010000112">
    <property type="protein sequence ID" value="KAK9796970.1"/>
    <property type="molecule type" value="Genomic_DNA"/>
</dbReference>
<evidence type="ECO:0000256" key="3">
    <source>
        <dbReference type="ARBA" id="ARBA00029631"/>
    </source>
</evidence>
<evidence type="ECO:0000256" key="2">
    <source>
        <dbReference type="ARBA" id="ARBA00017835"/>
    </source>
</evidence>
<evidence type="ECO:0000256" key="1">
    <source>
        <dbReference type="ARBA" id="ARBA00009224"/>
    </source>
</evidence>
<reference evidence="5 6" key="1">
    <citation type="journal article" date="2024" name="Nat. Commun.">
        <title>Phylogenomics reveals the evolutionary origins of lichenization in chlorophyte algae.</title>
        <authorList>
            <person name="Puginier C."/>
            <person name="Libourel C."/>
            <person name="Otte J."/>
            <person name="Skaloud P."/>
            <person name="Haon M."/>
            <person name="Grisel S."/>
            <person name="Petersen M."/>
            <person name="Berrin J.G."/>
            <person name="Delaux P.M."/>
            <person name="Dal Grande F."/>
            <person name="Keller J."/>
        </authorList>
    </citation>
    <scope>NUCLEOTIDE SEQUENCE [LARGE SCALE GENOMIC DNA]</scope>
    <source>
        <strain evidence="5 6">SAG 2036</strain>
    </source>
</reference>
<feature type="region of interest" description="Disordered" evidence="4">
    <location>
        <begin position="67"/>
        <end position="87"/>
    </location>
</feature>
<dbReference type="InterPro" id="IPR019560">
    <property type="entry name" value="Mitochondrial_18_kDa_protein"/>
</dbReference>
<evidence type="ECO:0000256" key="4">
    <source>
        <dbReference type="SAM" id="MobiDB-lite"/>
    </source>
</evidence>
<keyword evidence="6" id="KW-1185">Reference proteome</keyword>
<organism evidence="5 6">
    <name type="scientific">Symbiochloris irregularis</name>
    <dbReference type="NCBI Taxonomy" id="706552"/>
    <lineage>
        <taxon>Eukaryota</taxon>
        <taxon>Viridiplantae</taxon>
        <taxon>Chlorophyta</taxon>
        <taxon>core chlorophytes</taxon>
        <taxon>Trebouxiophyceae</taxon>
        <taxon>Trebouxiales</taxon>
        <taxon>Trebouxiaceae</taxon>
        <taxon>Symbiochloris</taxon>
    </lineage>
</organism>
<sequence>MLLRALPSSHIAPTASARRQQNSRSQTWQIRAQSSKTTEQAKAPEAFAAPEKRADCEEVYPAFESEAGDGQSLFPKRQPGSFPSVRPKTHVAKGLSAISDSLPGELRIDLGAPLESGAEFDPLRDGPLRYLGYANECGEAFAAWLPIWGVPFSYAVAVSYVLVDTYDKGHLAFLQAGIELSDSVKEVDVPRLTRLLSFERALDTVVWQLLASVICPGYTIHTVVAIVHYALGLLEGNDAVKQSLLQAAAVVHQDPSLVQTLLDKSIPTGCGLAAIPFIVHPIDNAIHALMNRSLRPAMRNYVCGNGRGNLANLQMCNEECDVSNESTH</sequence>
<dbReference type="GO" id="GO:0005739">
    <property type="term" value="C:mitochondrion"/>
    <property type="evidence" value="ECO:0007669"/>
    <property type="project" value="TreeGrafter"/>
</dbReference>